<feature type="domain" description="CCHC-type" evidence="3">
    <location>
        <begin position="59"/>
        <end position="74"/>
    </location>
</feature>
<feature type="compositionally biased region" description="Polar residues" evidence="2">
    <location>
        <begin position="11"/>
        <end position="34"/>
    </location>
</feature>
<dbReference type="AlphaFoldDB" id="A0A8S0U4J7"/>
<reference evidence="4 5" key="1">
    <citation type="submission" date="2019-12" db="EMBL/GenBank/DDBJ databases">
        <authorList>
            <person name="Alioto T."/>
            <person name="Alioto T."/>
            <person name="Gomez Garrido J."/>
        </authorList>
    </citation>
    <scope>NUCLEOTIDE SEQUENCE [LARGE SCALE GENOMIC DNA]</scope>
</reference>
<evidence type="ECO:0000313" key="5">
    <source>
        <dbReference type="Proteomes" id="UP000594638"/>
    </source>
</evidence>
<dbReference type="Gramene" id="OE9A115467T1">
    <property type="protein sequence ID" value="OE9A115467C1"/>
    <property type="gene ID" value="OE9A115467"/>
</dbReference>
<keyword evidence="1" id="KW-0479">Metal-binding</keyword>
<dbReference type="PROSITE" id="PS50158">
    <property type="entry name" value="ZF_CCHC"/>
    <property type="match status" value="1"/>
</dbReference>
<dbReference type="Gene3D" id="4.10.60.10">
    <property type="entry name" value="Zinc finger, CCHC-type"/>
    <property type="match status" value="1"/>
</dbReference>
<evidence type="ECO:0000313" key="4">
    <source>
        <dbReference type="EMBL" id="CAA3013218.1"/>
    </source>
</evidence>
<dbReference type="SUPFAM" id="SSF57756">
    <property type="entry name" value="Retrovirus zinc finger-like domains"/>
    <property type="match status" value="1"/>
</dbReference>
<organism evidence="4 5">
    <name type="scientific">Olea europaea subsp. europaea</name>
    <dbReference type="NCBI Taxonomy" id="158383"/>
    <lineage>
        <taxon>Eukaryota</taxon>
        <taxon>Viridiplantae</taxon>
        <taxon>Streptophyta</taxon>
        <taxon>Embryophyta</taxon>
        <taxon>Tracheophyta</taxon>
        <taxon>Spermatophyta</taxon>
        <taxon>Magnoliopsida</taxon>
        <taxon>eudicotyledons</taxon>
        <taxon>Gunneridae</taxon>
        <taxon>Pentapetalae</taxon>
        <taxon>asterids</taxon>
        <taxon>lamiids</taxon>
        <taxon>Lamiales</taxon>
        <taxon>Oleaceae</taxon>
        <taxon>Oleeae</taxon>
        <taxon>Olea</taxon>
    </lineage>
</organism>
<gene>
    <name evidence="4" type="ORF">OLEA9_A115467</name>
</gene>
<evidence type="ECO:0000256" key="2">
    <source>
        <dbReference type="SAM" id="MobiDB-lite"/>
    </source>
</evidence>
<keyword evidence="1" id="KW-0863">Zinc-finger</keyword>
<dbReference type="SMART" id="SM00343">
    <property type="entry name" value="ZnF_C2HC"/>
    <property type="match status" value="1"/>
</dbReference>
<dbReference type="InterPro" id="IPR001878">
    <property type="entry name" value="Znf_CCHC"/>
</dbReference>
<dbReference type="Proteomes" id="UP000594638">
    <property type="component" value="Unassembled WGS sequence"/>
</dbReference>
<evidence type="ECO:0000259" key="3">
    <source>
        <dbReference type="PROSITE" id="PS50158"/>
    </source>
</evidence>
<dbReference type="EMBL" id="CACTIH010007427">
    <property type="protein sequence ID" value="CAA3013218.1"/>
    <property type="molecule type" value="Genomic_DNA"/>
</dbReference>
<protein>
    <submittedName>
        <fullName evidence="4">Zf-CCHC domain-containing, partial</fullName>
    </submittedName>
</protein>
<comment type="caution">
    <text evidence="4">The sequence shown here is derived from an EMBL/GenBank/DDBJ whole genome shotgun (WGS) entry which is preliminary data.</text>
</comment>
<dbReference type="GO" id="GO:0003676">
    <property type="term" value="F:nucleic acid binding"/>
    <property type="evidence" value="ECO:0007669"/>
    <property type="project" value="InterPro"/>
</dbReference>
<dbReference type="OrthoDB" id="1750389at2759"/>
<keyword evidence="1" id="KW-0862">Zinc</keyword>
<dbReference type="GO" id="GO:0008270">
    <property type="term" value="F:zinc ion binding"/>
    <property type="evidence" value="ECO:0007669"/>
    <property type="project" value="UniProtKB-KW"/>
</dbReference>
<proteinExistence type="predicted"/>
<accession>A0A8S0U4J7</accession>
<keyword evidence="5" id="KW-1185">Reference proteome</keyword>
<feature type="region of interest" description="Disordered" evidence="2">
    <location>
        <begin position="1"/>
        <end position="38"/>
    </location>
</feature>
<dbReference type="InterPro" id="IPR036875">
    <property type="entry name" value="Znf_CCHC_sf"/>
</dbReference>
<name>A0A8S0U4J7_OLEEU</name>
<evidence type="ECO:0000256" key="1">
    <source>
        <dbReference type="PROSITE-ProRule" id="PRU00047"/>
    </source>
</evidence>
<sequence>MANRGRFTPGEAQTSSKPIADQAQRSHVPNNNYVGTRPATVAKEAPRAPNPYTKPAGFKCYRCGQPGHCSNECPARRSVNFVDAGEDGEEEQYVEEGAEVEELLDGAEIAEKQEEFVNCVVQRVMCSTKVEESS</sequence>
<dbReference type="Pfam" id="PF00098">
    <property type="entry name" value="zf-CCHC"/>
    <property type="match status" value="1"/>
</dbReference>